<keyword evidence="4" id="KW-1185">Reference proteome</keyword>
<accession>A0A8T4IM51</accession>
<feature type="chain" id="PRO_5039611677" description="Flp pilus assembly protein RcpC/CpaB domain-containing protein" evidence="2">
    <location>
        <begin position="41"/>
        <end position="170"/>
    </location>
</feature>
<sequence>MPEFTPVRAGRGRYGLRRFMRRRRRLLAVAAAVAATALLASTPRTEDGQTTSAPPQGAGAGADSGSRSLVRPEGKRVGDAEGATVIAPVRISDAATVRLLERNDRVDVIASSRESASARVVARNVRVADVPESGDTVPGDGALVVLAVPRKTATELVGAAATSRLAVTLC</sequence>
<evidence type="ECO:0000256" key="1">
    <source>
        <dbReference type="SAM" id="MobiDB-lite"/>
    </source>
</evidence>
<dbReference type="PROSITE" id="PS51318">
    <property type="entry name" value="TAT"/>
    <property type="match status" value="1"/>
</dbReference>
<feature type="region of interest" description="Disordered" evidence="1">
    <location>
        <begin position="42"/>
        <end position="77"/>
    </location>
</feature>
<evidence type="ECO:0000313" key="3">
    <source>
        <dbReference type="EMBL" id="MBR7672958.1"/>
    </source>
</evidence>
<reference evidence="3" key="1">
    <citation type="submission" date="2021-04" db="EMBL/GenBank/DDBJ databases">
        <title>Sequencing of actinobacteria type strains.</title>
        <authorList>
            <person name="Nguyen G.-S."/>
            <person name="Wentzel A."/>
        </authorList>
    </citation>
    <scope>NUCLEOTIDE SEQUENCE</scope>
    <source>
        <strain evidence="3">DSM 42095</strain>
    </source>
</reference>
<comment type="caution">
    <text evidence="3">The sequence shown here is derived from an EMBL/GenBank/DDBJ whole genome shotgun (WGS) entry which is preliminary data.</text>
</comment>
<feature type="compositionally biased region" description="Low complexity" evidence="1">
    <location>
        <begin position="52"/>
        <end position="68"/>
    </location>
</feature>
<evidence type="ECO:0008006" key="5">
    <source>
        <dbReference type="Google" id="ProtNLM"/>
    </source>
</evidence>
<dbReference type="EMBL" id="JAGSMN010000149">
    <property type="protein sequence ID" value="MBR7672958.1"/>
    <property type="molecule type" value="Genomic_DNA"/>
</dbReference>
<gene>
    <name evidence="3" type="ORF">KDA82_08000</name>
</gene>
<dbReference type="InterPro" id="IPR006311">
    <property type="entry name" value="TAT_signal"/>
</dbReference>
<dbReference type="Proteomes" id="UP000675554">
    <property type="component" value="Unassembled WGS sequence"/>
</dbReference>
<feature type="signal peptide" evidence="2">
    <location>
        <begin position="1"/>
        <end position="40"/>
    </location>
</feature>
<name>A0A8T4IM51_9ACTN</name>
<evidence type="ECO:0000313" key="4">
    <source>
        <dbReference type="Proteomes" id="UP000675554"/>
    </source>
</evidence>
<dbReference type="AlphaFoldDB" id="A0A8T4IM51"/>
<evidence type="ECO:0000256" key="2">
    <source>
        <dbReference type="SAM" id="SignalP"/>
    </source>
</evidence>
<protein>
    <recommendedName>
        <fullName evidence="5">Flp pilus assembly protein RcpC/CpaB domain-containing protein</fullName>
    </recommendedName>
</protein>
<keyword evidence="2" id="KW-0732">Signal</keyword>
<proteinExistence type="predicted"/>
<organism evidence="3 4">
    <name type="scientific">Streptomyces daliensis</name>
    <dbReference type="NCBI Taxonomy" id="299421"/>
    <lineage>
        <taxon>Bacteria</taxon>
        <taxon>Bacillati</taxon>
        <taxon>Actinomycetota</taxon>
        <taxon>Actinomycetes</taxon>
        <taxon>Kitasatosporales</taxon>
        <taxon>Streptomycetaceae</taxon>
        <taxon>Streptomyces</taxon>
    </lineage>
</organism>